<keyword evidence="2" id="KW-1185">Reference proteome</keyword>
<gene>
    <name evidence="1" type="ORF">NDN08_003182</name>
</gene>
<dbReference type="EMBL" id="JAMWBK010000003">
    <property type="protein sequence ID" value="KAJ8906693.1"/>
    <property type="molecule type" value="Genomic_DNA"/>
</dbReference>
<organism evidence="1 2">
    <name type="scientific">Rhodosorus marinus</name>
    <dbReference type="NCBI Taxonomy" id="101924"/>
    <lineage>
        <taxon>Eukaryota</taxon>
        <taxon>Rhodophyta</taxon>
        <taxon>Stylonematophyceae</taxon>
        <taxon>Stylonematales</taxon>
        <taxon>Stylonemataceae</taxon>
        <taxon>Rhodosorus</taxon>
    </lineage>
</organism>
<proteinExistence type="predicted"/>
<name>A0AAV8UVR5_9RHOD</name>
<dbReference type="Proteomes" id="UP001157974">
    <property type="component" value="Unassembled WGS sequence"/>
</dbReference>
<reference evidence="1 2" key="1">
    <citation type="journal article" date="2023" name="Nat. Commun.">
        <title>Origin of minicircular mitochondrial genomes in red algae.</title>
        <authorList>
            <person name="Lee Y."/>
            <person name="Cho C.H."/>
            <person name="Lee Y.M."/>
            <person name="Park S.I."/>
            <person name="Yang J.H."/>
            <person name="West J.A."/>
            <person name="Bhattacharya D."/>
            <person name="Yoon H.S."/>
        </authorList>
    </citation>
    <scope>NUCLEOTIDE SEQUENCE [LARGE SCALE GENOMIC DNA]</scope>
    <source>
        <strain evidence="1 2">CCMP1338</strain>
        <tissue evidence="1">Whole cell</tissue>
    </source>
</reference>
<comment type="caution">
    <text evidence="1">The sequence shown here is derived from an EMBL/GenBank/DDBJ whole genome shotgun (WGS) entry which is preliminary data.</text>
</comment>
<protein>
    <submittedName>
        <fullName evidence="1">Uncharacterized protein</fullName>
    </submittedName>
</protein>
<accession>A0AAV8UVR5</accession>
<sequence length="80" mass="9147">MVLRLLRASFSIESRSGRDSSKSIWYSSFFSCSVHESFKPLSSARDCHYLASSESDKRPLQQSHLPLGYTFLYLYRSACA</sequence>
<evidence type="ECO:0000313" key="1">
    <source>
        <dbReference type="EMBL" id="KAJ8906693.1"/>
    </source>
</evidence>
<dbReference type="AlphaFoldDB" id="A0AAV8UVR5"/>
<evidence type="ECO:0000313" key="2">
    <source>
        <dbReference type="Proteomes" id="UP001157974"/>
    </source>
</evidence>